<evidence type="ECO:0000313" key="3">
    <source>
        <dbReference type="Proteomes" id="UP001176941"/>
    </source>
</evidence>
<feature type="region of interest" description="Disordered" evidence="1">
    <location>
        <begin position="1"/>
        <end position="105"/>
    </location>
</feature>
<sequence length="258" mass="27049">MAALALDQREGKHPPGRCPRAGPLEAPAGAEGASRACVPTVGSPPFHRPTRVACFRVARRRTGPPAGGPRLPGRAPGGSRGPQGARGPERPLARGPASSALFPPLSRLPPPPAWVILRLRALWGRSPETPSSTTSPPVLLLTAAPPQPLSPPEAPRRPSRRTPPGAAKPLALARPAPAPTPLRLARLSRISPQCCLLSQDWFRGGRRRAVSPPARAPRLGPGAASCRRSRSLPSAVPAPDRPPSGPLARFFLMQTAVH</sequence>
<evidence type="ECO:0000313" key="2">
    <source>
        <dbReference type="EMBL" id="CAI9180259.1"/>
    </source>
</evidence>
<gene>
    <name evidence="2" type="ORF">MRATA1EN1_LOCUS29221</name>
</gene>
<organism evidence="2 3">
    <name type="scientific">Rangifer tarandus platyrhynchus</name>
    <name type="common">Svalbard reindeer</name>
    <dbReference type="NCBI Taxonomy" id="3082113"/>
    <lineage>
        <taxon>Eukaryota</taxon>
        <taxon>Metazoa</taxon>
        <taxon>Chordata</taxon>
        <taxon>Craniata</taxon>
        <taxon>Vertebrata</taxon>
        <taxon>Euteleostomi</taxon>
        <taxon>Mammalia</taxon>
        <taxon>Eutheria</taxon>
        <taxon>Laurasiatheria</taxon>
        <taxon>Artiodactyla</taxon>
        <taxon>Ruminantia</taxon>
        <taxon>Pecora</taxon>
        <taxon>Cervidae</taxon>
        <taxon>Odocoileinae</taxon>
        <taxon>Rangifer</taxon>
    </lineage>
</organism>
<feature type="compositionally biased region" description="Low complexity" evidence="1">
    <location>
        <begin position="96"/>
        <end position="105"/>
    </location>
</feature>
<dbReference type="EMBL" id="OX460343">
    <property type="protein sequence ID" value="CAI9180259.1"/>
    <property type="molecule type" value="Genomic_DNA"/>
</dbReference>
<keyword evidence="3" id="KW-1185">Reference proteome</keyword>
<proteinExistence type="predicted"/>
<feature type="compositionally biased region" description="Low complexity" evidence="1">
    <location>
        <begin position="127"/>
        <end position="144"/>
    </location>
</feature>
<name>A0ABN9A2R3_RANTA</name>
<feature type="region of interest" description="Disordered" evidence="1">
    <location>
        <begin position="127"/>
        <end position="177"/>
    </location>
</feature>
<dbReference type="Proteomes" id="UP001176941">
    <property type="component" value="Chromosome X"/>
</dbReference>
<protein>
    <recommendedName>
        <fullName evidence="4">Basic proline-rich protein-like</fullName>
    </recommendedName>
</protein>
<reference evidence="2" key="1">
    <citation type="submission" date="2023-04" db="EMBL/GenBank/DDBJ databases">
        <authorList>
            <consortium name="ELIXIR-Norway"/>
        </authorList>
    </citation>
    <scope>NUCLEOTIDE SEQUENCE [LARGE SCALE GENOMIC DNA]</scope>
</reference>
<evidence type="ECO:0008006" key="4">
    <source>
        <dbReference type="Google" id="ProtNLM"/>
    </source>
</evidence>
<feature type="compositionally biased region" description="Low complexity" evidence="1">
    <location>
        <begin position="21"/>
        <end position="33"/>
    </location>
</feature>
<accession>A0ABN9A2R3</accession>
<feature type="region of interest" description="Disordered" evidence="1">
    <location>
        <begin position="207"/>
        <end position="243"/>
    </location>
</feature>
<feature type="compositionally biased region" description="Low complexity" evidence="1">
    <location>
        <begin position="162"/>
        <end position="177"/>
    </location>
</feature>
<evidence type="ECO:0000256" key="1">
    <source>
        <dbReference type="SAM" id="MobiDB-lite"/>
    </source>
</evidence>
<feature type="compositionally biased region" description="Low complexity" evidence="1">
    <location>
        <begin position="210"/>
        <end position="224"/>
    </location>
</feature>